<dbReference type="OrthoDB" id="516859at2"/>
<reference evidence="2 3" key="2">
    <citation type="submission" date="2018-03" db="EMBL/GenBank/DDBJ databases">
        <title>The ancient ancestry and fast evolution of plastids.</title>
        <authorList>
            <person name="Moore K.R."/>
            <person name="Magnabosco C."/>
            <person name="Momper L."/>
            <person name="Gold D.A."/>
            <person name="Bosak T."/>
            <person name="Fournier G.P."/>
        </authorList>
    </citation>
    <scope>NUCLEOTIDE SEQUENCE [LARGE SCALE GENOMIC DNA]</scope>
    <source>
        <strain evidence="2 3">CCAP 1448/3</strain>
    </source>
</reference>
<comment type="caution">
    <text evidence="2">The sequence shown here is derived from an EMBL/GenBank/DDBJ whole genome shotgun (WGS) entry which is preliminary data.</text>
</comment>
<dbReference type="InterPro" id="IPR013766">
    <property type="entry name" value="Thioredoxin_domain"/>
</dbReference>
<dbReference type="CDD" id="cd02947">
    <property type="entry name" value="TRX_family"/>
    <property type="match status" value="1"/>
</dbReference>
<accession>A0A2T1C131</accession>
<dbReference type="PANTHER" id="PTHR47353">
    <property type="entry name" value="THIOREDOXIN-LIKE PROTEIN HCF164, CHLOROPLASTIC"/>
    <property type="match status" value="1"/>
</dbReference>
<keyword evidence="2" id="KW-0413">Isomerase</keyword>
<dbReference type="Pfam" id="PF00085">
    <property type="entry name" value="Thioredoxin"/>
    <property type="match status" value="1"/>
</dbReference>
<proteinExistence type="predicted"/>
<dbReference type="GO" id="GO:0016853">
    <property type="term" value="F:isomerase activity"/>
    <property type="evidence" value="ECO:0007669"/>
    <property type="project" value="UniProtKB-KW"/>
</dbReference>
<feature type="domain" description="Thioredoxin" evidence="1">
    <location>
        <begin position="16"/>
        <end position="159"/>
    </location>
</feature>
<sequence>MKSRSLLGLAIGSIVSLVGITAPLLAIPQISVAQPIQIARAPRPLATELRDKPVVVDIYATWCPGCQNIAPTLSMLREQYKGKAHFIVLDVTNRSTTRESEAKARKFGLSEFFSANKSQTSTVAIINPRTGQILKRFHNNPDQNDYSTVLDRAIASMKQR</sequence>
<dbReference type="SUPFAM" id="SSF52833">
    <property type="entry name" value="Thioredoxin-like"/>
    <property type="match status" value="1"/>
</dbReference>
<dbReference type="Proteomes" id="UP000238762">
    <property type="component" value="Unassembled WGS sequence"/>
</dbReference>
<evidence type="ECO:0000259" key="1">
    <source>
        <dbReference type="PROSITE" id="PS51352"/>
    </source>
</evidence>
<reference evidence="2 3" key="1">
    <citation type="submission" date="2018-02" db="EMBL/GenBank/DDBJ databases">
        <authorList>
            <person name="Cohen D.B."/>
            <person name="Kent A.D."/>
        </authorList>
    </citation>
    <scope>NUCLEOTIDE SEQUENCE [LARGE SCALE GENOMIC DNA]</scope>
    <source>
        <strain evidence="2 3">CCAP 1448/3</strain>
    </source>
</reference>
<dbReference type="GO" id="GO:0016671">
    <property type="term" value="F:oxidoreductase activity, acting on a sulfur group of donors, disulfide as acceptor"/>
    <property type="evidence" value="ECO:0007669"/>
    <property type="project" value="TreeGrafter"/>
</dbReference>
<dbReference type="InterPro" id="IPR036249">
    <property type="entry name" value="Thioredoxin-like_sf"/>
</dbReference>
<dbReference type="PANTHER" id="PTHR47353:SF1">
    <property type="entry name" value="THIOREDOXIN-LIKE PROTEIN HCF164, CHLOROPLASTIC"/>
    <property type="match status" value="1"/>
</dbReference>
<dbReference type="Gene3D" id="3.40.30.10">
    <property type="entry name" value="Glutaredoxin"/>
    <property type="match status" value="1"/>
</dbReference>
<name>A0A2T1C131_9CYAN</name>
<dbReference type="EMBL" id="PVWJ01000079">
    <property type="protein sequence ID" value="PSB01971.1"/>
    <property type="molecule type" value="Genomic_DNA"/>
</dbReference>
<evidence type="ECO:0000313" key="2">
    <source>
        <dbReference type="EMBL" id="PSB01971.1"/>
    </source>
</evidence>
<gene>
    <name evidence="2" type="ORF">C7B64_15595</name>
</gene>
<keyword evidence="3" id="KW-1185">Reference proteome</keyword>
<dbReference type="InterPro" id="IPR044241">
    <property type="entry name" value="TxlA/HCF164"/>
</dbReference>
<protein>
    <submittedName>
        <fullName evidence="2">Thiol-disulfide isomerase</fullName>
    </submittedName>
</protein>
<dbReference type="RefSeq" id="WP_106289582.1">
    <property type="nucleotide sequence ID" value="NZ_CAWNTC010000107.1"/>
</dbReference>
<dbReference type="AlphaFoldDB" id="A0A2T1C131"/>
<dbReference type="PROSITE" id="PS51352">
    <property type="entry name" value="THIOREDOXIN_2"/>
    <property type="match status" value="1"/>
</dbReference>
<evidence type="ECO:0000313" key="3">
    <source>
        <dbReference type="Proteomes" id="UP000238762"/>
    </source>
</evidence>
<organism evidence="2 3">
    <name type="scientific">Merismopedia glauca CCAP 1448/3</name>
    <dbReference type="NCBI Taxonomy" id="1296344"/>
    <lineage>
        <taxon>Bacteria</taxon>
        <taxon>Bacillati</taxon>
        <taxon>Cyanobacteriota</taxon>
        <taxon>Cyanophyceae</taxon>
        <taxon>Synechococcales</taxon>
        <taxon>Merismopediaceae</taxon>
        <taxon>Merismopedia</taxon>
    </lineage>
</organism>